<feature type="compositionally biased region" description="Basic and acidic residues" evidence="1">
    <location>
        <begin position="95"/>
        <end position="106"/>
    </location>
</feature>
<gene>
    <name evidence="2" type="ORF">B0H16DRAFT_1455411</name>
</gene>
<accession>A0AAD7JE70</accession>
<protein>
    <submittedName>
        <fullName evidence="2">Uncharacterized protein</fullName>
    </submittedName>
</protein>
<comment type="caution">
    <text evidence="2">The sequence shown here is derived from an EMBL/GenBank/DDBJ whole genome shotgun (WGS) entry which is preliminary data.</text>
</comment>
<dbReference type="AlphaFoldDB" id="A0AAD7JE70"/>
<organism evidence="2 3">
    <name type="scientific">Mycena metata</name>
    <dbReference type="NCBI Taxonomy" id="1033252"/>
    <lineage>
        <taxon>Eukaryota</taxon>
        <taxon>Fungi</taxon>
        <taxon>Dikarya</taxon>
        <taxon>Basidiomycota</taxon>
        <taxon>Agaricomycotina</taxon>
        <taxon>Agaricomycetes</taxon>
        <taxon>Agaricomycetidae</taxon>
        <taxon>Agaricales</taxon>
        <taxon>Marasmiineae</taxon>
        <taxon>Mycenaceae</taxon>
        <taxon>Mycena</taxon>
    </lineage>
</organism>
<sequence>MMKVPIGLAANEAISAVFFPVNDGGVQRLNSSPGRNPVYCSQPTSLMGSSMPVFAAEDSQLASRTEIRRRNQDAVKLGSDDPSRTQPRRTWNPAKLEDSEEPQRKKTWEIPLDSTLRFPELKFQRRTLVVKGKHSTRGDCQSSRSFKNLIAQPPHDFNEVSPLVPGHTRPPPDLHVHPANTFFGPGDLFMAVGTHASRRANGMETQSTTLFSEARLWCRVIPTDVMGRFRQ</sequence>
<name>A0AAD7JE70_9AGAR</name>
<reference evidence="2" key="1">
    <citation type="submission" date="2023-03" db="EMBL/GenBank/DDBJ databases">
        <title>Massive genome expansion in bonnet fungi (Mycena s.s.) driven by repeated elements and novel gene families across ecological guilds.</title>
        <authorList>
            <consortium name="Lawrence Berkeley National Laboratory"/>
            <person name="Harder C.B."/>
            <person name="Miyauchi S."/>
            <person name="Viragh M."/>
            <person name="Kuo A."/>
            <person name="Thoen E."/>
            <person name="Andreopoulos B."/>
            <person name="Lu D."/>
            <person name="Skrede I."/>
            <person name="Drula E."/>
            <person name="Henrissat B."/>
            <person name="Morin E."/>
            <person name="Kohler A."/>
            <person name="Barry K."/>
            <person name="LaButti K."/>
            <person name="Morin E."/>
            <person name="Salamov A."/>
            <person name="Lipzen A."/>
            <person name="Mereny Z."/>
            <person name="Hegedus B."/>
            <person name="Baldrian P."/>
            <person name="Stursova M."/>
            <person name="Weitz H."/>
            <person name="Taylor A."/>
            <person name="Grigoriev I.V."/>
            <person name="Nagy L.G."/>
            <person name="Martin F."/>
            <person name="Kauserud H."/>
        </authorList>
    </citation>
    <scope>NUCLEOTIDE SEQUENCE</scope>
    <source>
        <strain evidence="2">CBHHK182m</strain>
    </source>
</reference>
<feature type="compositionally biased region" description="Basic and acidic residues" evidence="1">
    <location>
        <begin position="71"/>
        <end position="83"/>
    </location>
</feature>
<evidence type="ECO:0000313" key="3">
    <source>
        <dbReference type="Proteomes" id="UP001215598"/>
    </source>
</evidence>
<keyword evidence="3" id="KW-1185">Reference proteome</keyword>
<evidence type="ECO:0000256" key="1">
    <source>
        <dbReference type="SAM" id="MobiDB-lite"/>
    </source>
</evidence>
<dbReference type="EMBL" id="JARKIB010000031">
    <property type="protein sequence ID" value="KAJ7762973.1"/>
    <property type="molecule type" value="Genomic_DNA"/>
</dbReference>
<evidence type="ECO:0000313" key="2">
    <source>
        <dbReference type="EMBL" id="KAJ7762973.1"/>
    </source>
</evidence>
<dbReference type="Proteomes" id="UP001215598">
    <property type="component" value="Unassembled WGS sequence"/>
</dbReference>
<proteinExistence type="predicted"/>
<feature type="region of interest" description="Disordered" evidence="1">
    <location>
        <begin position="71"/>
        <end position="106"/>
    </location>
</feature>